<name>A0A381VRB4_9ZZZZ</name>
<organism evidence="8">
    <name type="scientific">marine metagenome</name>
    <dbReference type="NCBI Taxonomy" id="408172"/>
    <lineage>
        <taxon>unclassified sequences</taxon>
        <taxon>metagenomes</taxon>
        <taxon>ecological metagenomes</taxon>
    </lineage>
</organism>
<dbReference type="SUPFAM" id="SSF52413">
    <property type="entry name" value="UDP-glucose/GDP-mannose dehydrogenase C-terminal domain"/>
    <property type="match status" value="1"/>
</dbReference>
<evidence type="ECO:0000256" key="4">
    <source>
        <dbReference type="ARBA" id="ARBA00023002"/>
    </source>
</evidence>
<evidence type="ECO:0000256" key="6">
    <source>
        <dbReference type="ARBA" id="ARBA00047473"/>
    </source>
</evidence>
<dbReference type="Pfam" id="PF03721">
    <property type="entry name" value="UDPG_MGDP_dh_N"/>
    <property type="match status" value="1"/>
</dbReference>
<proteinExistence type="inferred from homology"/>
<dbReference type="InterPro" id="IPR017476">
    <property type="entry name" value="UDP-Glc/GDP-Man"/>
</dbReference>
<evidence type="ECO:0000256" key="5">
    <source>
        <dbReference type="ARBA" id="ARBA00023027"/>
    </source>
</evidence>
<dbReference type="InterPro" id="IPR028357">
    <property type="entry name" value="UDPglc_DH_bac"/>
</dbReference>
<feature type="domain" description="UDP-glucose/GDP-mannose dehydrogenase C-terminal" evidence="7">
    <location>
        <begin position="310"/>
        <end position="411"/>
    </location>
</feature>
<dbReference type="GO" id="GO:0051287">
    <property type="term" value="F:NAD binding"/>
    <property type="evidence" value="ECO:0007669"/>
    <property type="project" value="InterPro"/>
</dbReference>
<sequence length="426" mass="43904">MATIAIIGTGYVGLTSGACFAHLGHDVVCADVDTDKVARLSAGEVRTVEVGLGDLVAEGRTAGRLRFTDDVAEAVAGREVVVLCVPTPHAPDGSVDLSAVEAAATAIGPALEPGAVVVDKSTVPVGTTHLVAGLLDRDDVTVASNPEFLREGTAVADFLGPDRIVVGADDDRTREVVRSLYDGVDAPVVLTDPASAETIKYAANAFLVTKLSFANAIAAVCEAVGADIDDVVLGLGYDDRIGASYLRPGPGWGGSCFPKDSRALIHQAGQAGYDFRFLDSAIEVNRQQFDRMVDKVRRAVGGDLAGRTVAVWGLTFKAGTDDLRDSPALEVVDRLLAAGAAVQAHDPTVAVHRNPVPAAVELATDPVAACVGADALVVLTEWPEYAAVDPAAAVAGLVGQAVVDARNLLDPGPWRALGCGFEGVGR</sequence>
<dbReference type="InterPro" id="IPR001732">
    <property type="entry name" value="UDP-Glc/GDP-Man_DH_N"/>
</dbReference>
<dbReference type="EC" id="1.1.1.22" evidence="3"/>
<protein>
    <recommendedName>
        <fullName evidence="3">UDP-glucose 6-dehydrogenase</fullName>
        <ecNumber evidence="3">1.1.1.22</ecNumber>
    </recommendedName>
</protein>
<comment type="similarity">
    <text evidence="2">Belongs to the UDP-glucose/GDP-mannose dehydrogenase family.</text>
</comment>
<evidence type="ECO:0000256" key="2">
    <source>
        <dbReference type="ARBA" id="ARBA00006601"/>
    </source>
</evidence>
<dbReference type="PANTHER" id="PTHR43750">
    <property type="entry name" value="UDP-GLUCOSE 6-DEHYDROGENASE TUAD"/>
    <property type="match status" value="1"/>
</dbReference>
<dbReference type="Gene3D" id="1.20.5.100">
    <property type="entry name" value="Cytochrome c1, transmembrane anchor, C-terminal"/>
    <property type="match status" value="1"/>
</dbReference>
<dbReference type="Pfam" id="PF03720">
    <property type="entry name" value="UDPG_MGDP_dh_C"/>
    <property type="match status" value="1"/>
</dbReference>
<comment type="catalytic activity">
    <reaction evidence="6">
        <text>UDP-alpha-D-glucose + 2 NAD(+) + H2O = UDP-alpha-D-glucuronate + 2 NADH + 3 H(+)</text>
        <dbReference type="Rhea" id="RHEA:23596"/>
        <dbReference type="ChEBI" id="CHEBI:15377"/>
        <dbReference type="ChEBI" id="CHEBI:15378"/>
        <dbReference type="ChEBI" id="CHEBI:57540"/>
        <dbReference type="ChEBI" id="CHEBI:57945"/>
        <dbReference type="ChEBI" id="CHEBI:58052"/>
        <dbReference type="ChEBI" id="CHEBI:58885"/>
        <dbReference type="EC" id="1.1.1.22"/>
    </reaction>
</comment>
<dbReference type="InterPro" id="IPR008927">
    <property type="entry name" value="6-PGluconate_DH-like_C_sf"/>
</dbReference>
<dbReference type="SUPFAM" id="SSF48179">
    <property type="entry name" value="6-phosphogluconate dehydrogenase C-terminal domain-like"/>
    <property type="match status" value="1"/>
</dbReference>
<dbReference type="UniPathway" id="UPA00038">
    <property type="reaction ID" value="UER00491"/>
</dbReference>
<dbReference type="GO" id="GO:0003979">
    <property type="term" value="F:UDP-glucose 6-dehydrogenase activity"/>
    <property type="evidence" value="ECO:0007669"/>
    <property type="project" value="UniProtKB-EC"/>
</dbReference>
<dbReference type="PANTHER" id="PTHR43750:SF3">
    <property type="entry name" value="UDP-GLUCOSE 6-DEHYDROGENASE TUAD"/>
    <property type="match status" value="1"/>
</dbReference>
<dbReference type="InterPro" id="IPR036291">
    <property type="entry name" value="NAD(P)-bd_dom_sf"/>
</dbReference>
<dbReference type="AlphaFoldDB" id="A0A381VRB4"/>
<dbReference type="GO" id="GO:0000271">
    <property type="term" value="P:polysaccharide biosynthetic process"/>
    <property type="evidence" value="ECO:0007669"/>
    <property type="project" value="InterPro"/>
</dbReference>
<dbReference type="Pfam" id="PF00984">
    <property type="entry name" value="UDPG_MGDP_dh"/>
    <property type="match status" value="1"/>
</dbReference>
<evidence type="ECO:0000313" key="8">
    <source>
        <dbReference type="EMBL" id="SVA42308.1"/>
    </source>
</evidence>
<dbReference type="InterPro" id="IPR014027">
    <property type="entry name" value="UDP-Glc/GDP-Man_DH_C"/>
</dbReference>
<dbReference type="InterPro" id="IPR036220">
    <property type="entry name" value="UDP-Glc/GDP-Man_DH_C_sf"/>
</dbReference>
<dbReference type="PIRSF" id="PIRSF000124">
    <property type="entry name" value="UDPglc_GDPman_dh"/>
    <property type="match status" value="1"/>
</dbReference>
<dbReference type="GO" id="GO:0006065">
    <property type="term" value="P:UDP-glucuronate biosynthetic process"/>
    <property type="evidence" value="ECO:0007669"/>
    <property type="project" value="UniProtKB-UniPathway"/>
</dbReference>
<dbReference type="NCBIfam" id="TIGR03026">
    <property type="entry name" value="NDP-sugDHase"/>
    <property type="match status" value="1"/>
</dbReference>
<dbReference type="InterPro" id="IPR014026">
    <property type="entry name" value="UDP-Glc/GDP-Man_DH_dimer"/>
</dbReference>
<evidence type="ECO:0000259" key="7">
    <source>
        <dbReference type="SMART" id="SM00984"/>
    </source>
</evidence>
<dbReference type="EMBL" id="UINC01009431">
    <property type="protein sequence ID" value="SVA42308.1"/>
    <property type="molecule type" value="Genomic_DNA"/>
</dbReference>
<accession>A0A381VRB4</accession>
<dbReference type="SMART" id="SM00984">
    <property type="entry name" value="UDPG_MGDP_dh_C"/>
    <property type="match status" value="1"/>
</dbReference>
<evidence type="ECO:0000256" key="1">
    <source>
        <dbReference type="ARBA" id="ARBA00004701"/>
    </source>
</evidence>
<reference evidence="8" key="1">
    <citation type="submission" date="2018-05" db="EMBL/GenBank/DDBJ databases">
        <authorList>
            <person name="Lanie J.A."/>
            <person name="Ng W.-L."/>
            <person name="Kazmierczak K.M."/>
            <person name="Andrzejewski T.M."/>
            <person name="Davidsen T.M."/>
            <person name="Wayne K.J."/>
            <person name="Tettelin H."/>
            <person name="Glass J.I."/>
            <person name="Rusch D."/>
            <person name="Podicherti R."/>
            <person name="Tsui H.-C.T."/>
            <person name="Winkler M.E."/>
        </authorList>
    </citation>
    <scope>NUCLEOTIDE SEQUENCE</scope>
</reference>
<dbReference type="Gene3D" id="3.40.50.720">
    <property type="entry name" value="NAD(P)-binding Rossmann-like Domain"/>
    <property type="match status" value="2"/>
</dbReference>
<comment type="pathway">
    <text evidence="1">Nucleotide-sugar biosynthesis; UDP-alpha-D-glucuronate biosynthesis; UDP-alpha-D-glucuronate from UDP-alpha-D-glucose: step 1/1.</text>
</comment>
<dbReference type="SUPFAM" id="SSF51735">
    <property type="entry name" value="NAD(P)-binding Rossmann-fold domains"/>
    <property type="match status" value="1"/>
</dbReference>
<keyword evidence="4" id="KW-0560">Oxidoreductase</keyword>
<evidence type="ECO:0000256" key="3">
    <source>
        <dbReference type="ARBA" id="ARBA00012954"/>
    </source>
</evidence>
<gene>
    <name evidence="8" type="ORF">METZ01_LOCUS95162</name>
</gene>
<dbReference type="PIRSF" id="PIRSF500134">
    <property type="entry name" value="UDPglc_DH_bac"/>
    <property type="match status" value="1"/>
</dbReference>
<keyword evidence="5" id="KW-0520">NAD</keyword>